<dbReference type="Pfam" id="PF25429">
    <property type="entry name" value="zf-POGZ"/>
    <property type="match status" value="1"/>
</dbReference>
<name>A0A7R8CZ88_LEPSM</name>
<dbReference type="EMBL" id="HG994585">
    <property type="protein sequence ID" value="CAF2974504.1"/>
    <property type="molecule type" value="Genomic_DNA"/>
</dbReference>
<dbReference type="AlphaFoldDB" id="A0A7R8CZ88"/>
<dbReference type="Proteomes" id="UP000675881">
    <property type="component" value="Chromosome 6"/>
</dbReference>
<organism evidence="3 4">
    <name type="scientific">Lepeophtheirus salmonis</name>
    <name type="common">Salmon louse</name>
    <name type="synonym">Caligus salmonis</name>
    <dbReference type="NCBI Taxonomy" id="72036"/>
    <lineage>
        <taxon>Eukaryota</taxon>
        <taxon>Metazoa</taxon>
        <taxon>Ecdysozoa</taxon>
        <taxon>Arthropoda</taxon>
        <taxon>Crustacea</taxon>
        <taxon>Multicrustacea</taxon>
        <taxon>Hexanauplia</taxon>
        <taxon>Copepoda</taxon>
        <taxon>Siphonostomatoida</taxon>
        <taxon>Caligidae</taxon>
        <taxon>Lepeophtheirus</taxon>
    </lineage>
</organism>
<feature type="compositionally biased region" description="Basic and acidic residues" evidence="1">
    <location>
        <begin position="212"/>
        <end position="225"/>
    </location>
</feature>
<accession>A0A7R8CZ88</accession>
<dbReference type="InterPro" id="IPR013087">
    <property type="entry name" value="Znf_C2H2_type"/>
</dbReference>
<keyword evidence="4" id="KW-1185">Reference proteome</keyword>
<feature type="region of interest" description="Disordered" evidence="1">
    <location>
        <begin position="206"/>
        <end position="228"/>
    </location>
</feature>
<feature type="domain" description="C2H2-type" evidence="2">
    <location>
        <begin position="12"/>
        <end position="35"/>
    </location>
</feature>
<sequence length="376" mass="41558">MTKAHVRSELPYACNVCGYRSSSHRDLIDHFHESHDRTDKLQCPRCLKTYSLMGDRGYNSCIALPLLSYLISRRITIERDMVMYNVEKEDCGECSKRITNPGHFAAYLCCTKCRYSTCCSKAISVHYNLFHGSSKPVYTLGAPCILDDEIFCVCGFSTISGNKMAKHMGIFGCKSAYPNKETAIKAIKTNLSLIISGGEILKDNYFGSSTDPSRKGPKPDDRVPVERGPLAFLGLQRKPEERSIVEDSSATTLQLLEKVVNDSTYSPSASSTKPSQLQQAFEKAEKRIKSEYPAPVGNTIGCEVVELEKDEEIVDTSNQGDINKAGEERQSDINQPLLSNSTTPPPAPTAGVSESDVSDERIDNEYSEPRENCGDS</sequence>
<evidence type="ECO:0000256" key="1">
    <source>
        <dbReference type="SAM" id="MobiDB-lite"/>
    </source>
</evidence>
<feature type="compositionally biased region" description="Basic and acidic residues" evidence="1">
    <location>
        <begin position="358"/>
        <end position="376"/>
    </location>
</feature>
<feature type="region of interest" description="Disordered" evidence="1">
    <location>
        <begin position="311"/>
        <end position="376"/>
    </location>
</feature>
<dbReference type="InterPro" id="IPR057618">
    <property type="entry name" value="Znf_POGZ/Z280C-D-like"/>
</dbReference>
<evidence type="ECO:0000313" key="4">
    <source>
        <dbReference type="Proteomes" id="UP000675881"/>
    </source>
</evidence>
<dbReference type="SMART" id="SM00355">
    <property type="entry name" value="ZnF_C2H2"/>
    <property type="match status" value="2"/>
</dbReference>
<evidence type="ECO:0000313" key="3">
    <source>
        <dbReference type="EMBL" id="CAF2974504.1"/>
    </source>
</evidence>
<dbReference type="GO" id="GO:0003677">
    <property type="term" value="F:DNA binding"/>
    <property type="evidence" value="ECO:0007669"/>
    <property type="project" value="UniProtKB-KW"/>
</dbReference>
<dbReference type="Gene3D" id="3.30.160.60">
    <property type="entry name" value="Classic Zinc Finger"/>
    <property type="match status" value="1"/>
</dbReference>
<feature type="compositionally biased region" description="Polar residues" evidence="1">
    <location>
        <begin position="332"/>
        <end position="341"/>
    </location>
</feature>
<feature type="compositionally biased region" description="Polar residues" evidence="1">
    <location>
        <begin position="264"/>
        <end position="279"/>
    </location>
</feature>
<feature type="domain" description="C2H2-type" evidence="2">
    <location>
        <begin position="108"/>
        <end position="131"/>
    </location>
</feature>
<evidence type="ECO:0000259" key="2">
    <source>
        <dbReference type="SMART" id="SM00355"/>
    </source>
</evidence>
<protein>
    <submittedName>
        <fullName evidence="3">POGZ</fullName>
    </submittedName>
</protein>
<dbReference type="OrthoDB" id="10032537at2759"/>
<proteinExistence type="predicted"/>
<feature type="region of interest" description="Disordered" evidence="1">
    <location>
        <begin position="264"/>
        <end position="284"/>
    </location>
</feature>
<reference evidence="3" key="1">
    <citation type="submission" date="2021-02" db="EMBL/GenBank/DDBJ databases">
        <authorList>
            <person name="Bekaert M."/>
        </authorList>
    </citation>
    <scope>NUCLEOTIDE SEQUENCE</scope>
    <source>
        <strain evidence="3">IoA-00</strain>
    </source>
</reference>
<gene>
    <name evidence="3" type="ORF">LSAA_11677</name>
</gene>